<organism evidence="2 3">
    <name type="scientific">Thalictrum thalictroides</name>
    <name type="common">Rue-anemone</name>
    <name type="synonym">Anemone thalictroides</name>
    <dbReference type="NCBI Taxonomy" id="46969"/>
    <lineage>
        <taxon>Eukaryota</taxon>
        <taxon>Viridiplantae</taxon>
        <taxon>Streptophyta</taxon>
        <taxon>Embryophyta</taxon>
        <taxon>Tracheophyta</taxon>
        <taxon>Spermatophyta</taxon>
        <taxon>Magnoliopsida</taxon>
        <taxon>Ranunculales</taxon>
        <taxon>Ranunculaceae</taxon>
        <taxon>Thalictroideae</taxon>
        <taxon>Thalictrum</taxon>
    </lineage>
</organism>
<proteinExistence type="predicted"/>
<comment type="caution">
    <text evidence="2">The sequence shown here is derived from an EMBL/GenBank/DDBJ whole genome shotgun (WGS) entry which is preliminary data.</text>
</comment>
<feature type="compositionally biased region" description="Polar residues" evidence="1">
    <location>
        <begin position="380"/>
        <end position="414"/>
    </location>
</feature>
<dbReference type="Proteomes" id="UP000554482">
    <property type="component" value="Unassembled WGS sequence"/>
</dbReference>
<evidence type="ECO:0000313" key="2">
    <source>
        <dbReference type="EMBL" id="KAF5179358.1"/>
    </source>
</evidence>
<keyword evidence="3" id="KW-1185">Reference proteome</keyword>
<accession>A0A7J6V3W1</accession>
<dbReference type="PANTHER" id="PTHR33443:SF30">
    <property type="entry name" value="SARCOSINE DEHYDROGENASE-2C PROTEIN"/>
    <property type="match status" value="1"/>
</dbReference>
<name>A0A7J6V3W1_THATH</name>
<evidence type="ECO:0000313" key="3">
    <source>
        <dbReference type="Proteomes" id="UP000554482"/>
    </source>
</evidence>
<feature type="compositionally biased region" description="Basic residues" evidence="1">
    <location>
        <begin position="364"/>
        <end position="379"/>
    </location>
</feature>
<dbReference type="OrthoDB" id="266020at2759"/>
<protein>
    <submittedName>
        <fullName evidence="2">Rpm1 interacting protein</fullName>
    </submittedName>
</protein>
<feature type="region of interest" description="Disordered" evidence="1">
    <location>
        <begin position="345"/>
        <end position="440"/>
    </location>
</feature>
<gene>
    <name evidence="2" type="ORF">FRX31_031056</name>
</gene>
<dbReference type="InterPro" id="IPR053234">
    <property type="entry name" value="RPM1_Interactor"/>
</dbReference>
<feature type="region of interest" description="Disordered" evidence="1">
    <location>
        <begin position="255"/>
        <end position="308"/>
    </location>
</feature>
<dbReference type="PANTHER" id="PTHR33443">
    <property type="entry name" value="ZGC:112980"/>
    <property type="match status" value="1"/>
</dbReference>
<feature type="compositionally biased region" description="Low complexity" evidence="1">
    <location>
        <begin position="274"/>
        <end position="290"/>
    </location>
</feature>
<feature type="region of interest" description="Disordered" evidence="1">
    <location>
        <begin position="543"/>
        <end position="567"/>
    </location>
</feature>
<dbReference type="AlphaFoldDB" id="A0A7J6V3W1"/>
<feature type="compositionally biased region" description="Polar residues" evidence="1">
    <location>
        <begin position="255"/>
        <end position="265"/>
    </location>
</feature>
<reference evidence="2 3" key="1">
    <citation type="submission" date="2020-06" db="EMBL/GenBank/DDBJ databases">
        <title>Transcriptomic and genomic resources for Thalictrum thalictroides and T. hernandezii: Facilitating candidate gene discovery in an emerging model plant lineage.</title>
        <authorList>
            <person name="Arias T."/>
            <person name="Riano-Pachon D.M."/>
            <person name="Di Stilio V.S."/>
        </authorList>
    </citation>
    <scope>NUCLEOTIDE SEQUENCE [LARGE SCALE GENOMIC DNA]</scope>
    <source>
        <strain evidence="3">cv. WT478/WT964</strain>
        <tissue evidence="2">Leaves</tissue>
    </source>
</reference>
<sequence length="624" mass="68896">MEPTDEVLEISSDEEDYVGSRGGDWLSYLLENEKEDSDEVVVLGEMSGMSVSQKQSNMLSPKEDLDDDDCLILDGDPDKPVEVENDADNGSDELLVVSEKGQIACRDYPHSRHLCARYPFSTNPHEKYCDLCHCYVCDTPAPCIYWGTGVSLGDHCHSTEKEETWRVQRKCFKQGIIAPLPVLKHPETTRSAVPNLSKPCPALACSLPPNNGYTPPVMLPKSSAIRACSSYSNIGAPSIISPRYHQQLAHTQTAHPLPNELTSGRNRLPHHGVSRPTSFSPSSSIIYNSTRNDKSTGGASLGPRLDSSHVKFKRCGGSILSNNRSGHGFDKNNLVHLPQLPRNRHTTVSLPEKNPHTAVSQPQRSHHRTLSQNGSHHRTALQTQRSHYTASSQPLSIHRTTVSQPQRSHYTTELQPHLSHQTTVSHPQTSHHTTSQSQSHHINQIYNDISDTRPVDSFVDINSEQMECQSASQPIPSSNYTDCPSYNMALQPQVHSQPIPLSNEKQNTYLPEFPAPIVTNQNVTNFEMDWVNDTVQGLAPSAENSQLPCMQSPSGPPPVTEANPQCPGDTDPASVDFDFWIQSLGHQQNLESVKDTMSSELGFIPSQDGLVDAAAMLLFDFESS</sequence>
<feature type="compositionally biased region" description="Polar residues" evidence="1">
    <location>
        <begin position="543"/>
        <end position="553"/>
    </location>
</feature>
<evidence type="ECO:0000256" key="1">
    <source>
        <dbReference type="SAM" id="MobiDB-lite"/>
    </source>
</evidence>
<dbReference type="EMBL" id="JABWDY010038879">
    <property type="protein sequence ID" value="KAF5179358.1"/>
    <property type="molecule type" value="Genomic_DNA"/>
</dbReference>
<feature type="compositionally biased region" description="Low complexity" evidence="1">
    <location>
        <begin position="419"/>
        <end position="440"/>
    </location>
</feature>